<evidence type="ECO:0000256" key="10">
    <source>
        <dbReference type="RuleBase" id="RU363047"/>
    </source>
</evidence>
<feature type="transmembrane region" description="Helical" evidence="10">
    <location>
        <begin position="270"/>
        <end position="289"/>
    </location>
</feature>
<feature type="transmembrane region" description="Helical" evidence="10">
    <location>
        <begin position="98"/>
        <end position="120"/>
    </location>
</feature>
<evidence type="ECO:0000256" key="2">
    <source>
        <dbReference type="ARBA" id="ARBA00022692"/>
    </source>
</evidence>
<reference evidence="13" key="1">
    <citation type="submission" date="2025-08" db="UniProtKB">
        <authorList>
            <consortium name="RefSeq"/>
        </authorList>
    </citation>
    <scope>IDENTIFICATION</scope>
    <source>
        <tissue evidence="13">Blood</tissue>
    </source>
</reference>
<dbReference type="PROSITE" id="PS00237">
    <property type="entry name" value="G_PROTEIN_RECEP_F1_1"/>
    <property type="match status" value="1"/>
</dbReference>
<dbReference type="InterPro" id="IPR000725">
    <property type="entry name" value="Olfact_rcpt"/>
</dbReference>
<evidence type="ECO:0000259" key="11">
    <source>
        <dbReference type="PROSITE" id="PS50262"/>
    </source>
</evidence>
<dbReference type="AlphaFoldDB" id="A0AA97K766"/>
<feature type="transmembrane region" description="Helical" evidence="10">
    <location>
        <begin position="25"/>
        <end position="47"/>
    </location>
</feature>
<protein>
    <recommendedName>
        <fullName evidence="10">Olfactory receptor</fullName>
    </recommendedName>
</protein>
<evidence type="ECO:0000256" key="8">
    <source>
        <dbReference type="ARBA" id="ARBA00023224"/>
    </source>
</evidence>
<keyword evidence="5 9" id="KW-0297">G-protein coupled receptor</keyword>
<dbReference type="GO" id="GO:0004984">
    <property type="term" value="F:olfactory receptor activity"/>
    <property type="evidence" value="ECO:0007669"/>
    <property type="project" value="InterPro"/>
</dbReference>
<keyword evidence="10" id="KW-0716">Sensory transduction</keyword>
<dbReference type="CDD" id="cd15937">
    <property type="entry name" value="7tmA_OR4N-like"/>
    <property type="match status" value="1"/>
</dbReference>
<dbReference type="Gene3D" id="1.20.1070.10">
    <property type="entry name" value="Rhodopsin 7-helix transmembrane proteins"/>
    <property type="match status" value="1"/>
</dbReference>
<accession>A0AA97K766</accession>
<dbReference type="PROSITE" id="PS50262">
    <property type="entry name" value="G_PROTEIN_RECEP_F1_2"/>
    <property type="match status" value="1"/>
</dbReference>
<sequence length="311" mass="35569">MEHENHTVVKEFILQGLAWKWELQMLLSALLLIFYAIILPGNILIIVTIRSDVHLGSPMFFFLSNLAFMDICYSIVTPPNMMANLFTRQKTISYQACMAQIFFIHFLGGAEFFLLIAMAVDRYVAICHPLRYVAVVTRVVCWVLVLCAWGGGFIHSMIQMGLILPLPFCGPNELDNFFCDVTQIIRLACTNTYFLEFAMFINSGLVTTACFILLLISYGALLIKVKMGSSQGKSKAASTCITHIIIVFIMFCPAIYIYCHPFRDFPFDKLVGFFHTVVFPLMNPMIYTLRNKEVKVAILRMLRKYKLRRDV</sequence>
<organism evidence="12 13">
    <name type="scientific">Eublepharis macularius</name>
    <name type="common">Leopard gecko</name>
    <name type="synonym">Cyrtodactylus macularius</name>
    <dbReference type="NCBI Taxonomy" id="481883"/>
    <lineage>
        <taxon>Eukaryota</taxon>
        <taxon>Metazoa</taxon>
        <taxon>Chordata</taxon>
        <taxon>Craniata</taxon>
        <taxon>Vertebrata</taxon>
        <taxon>Euteleostomi</taxon>
        <taxon>Lepidosauria</taxon>
        <taxon>Squamata</taxon>
        <taxon>Bifurcata</taxon>
        <taxon>Gekkota</taxon>
        <taxon>Eublepharidae</taxon>
        <taxon>Eublepharinae</taxon>
        <taxon>Eublepharis</taxon>
    </lineage>
</organism>
<dbReference type="SUPFAM" id="SSF81321">
    <property type="entry name" value="Family A G protein-coupled receptor-like"/>
    <property type="match status" value="1"/>
</dbReference>
<proteinExistence type="inferred from homology"/>
<dbReference type="GeneID" id="129339621"/>
<keyword evidence="3 10" id="KW-0552">Olfaction</keyword>
<evidence type="ECO:0000256" key="7">
    <source>
        <dbReference type="ARBA" id="ARBA00023170"/>
    </source>
</evidence>
<comment type="similarity">
    <text evidence="9">Belongs to the G-protein coupled receptor 1 family.</text>
</comment>
<feature type="transmembrane region" description="Helical" evidence="10">
    <location>
        <begin position="235"/>
        <end position="258"/>
    </location>
</feature>
<dbReference type="PRINTS" id="PR00245">
    <property type="entry name" value="OLFACTORYR"/>
</dbReference>
<dbReference type="Pfam" id="PF13853">
    <property type="entry name" value="7tm_4"/>
    <property type="match status" value="1"/>
</dbReference>
<dbReference type="InterPro" id="IPR017452">
    <property type="entry name" value="GPCR_Rhodpsn_7TM"/>
</dbReference>
<dbReference type="PANTHER" id="PTHR48002">
    <property type="entry name" value="OLFACTORY RECEPTOR"/>
    <property type="match status" value="1"/>
</dbReference>
<evidence type="ECO:0000256" key="9">
    <source>
        <dbReference type="RuleBase" id="RU000688"/>
    </source>
</evidence>
<feature type="transmembrane region" description="Helical" evidence="10">
    <location>
        <begin position="200"/>
        <end position="223"/>
    </location>
</feature>
<evidence type="ECO:0000313" key="12">
    <source>
        <dbReference type="Proteomes" id="UP001190640"/>
    </source>
</evidence>
<evidence type="ECO:0000256" key="6">
    <source>
        <dbReference type="ARBA" id="ARBA00023136"/>
    </source>
</evidence>
<keyword evidence="6 10" id="KW-0472">Membrane</keyword>
<dbReference type="GO" id="GO:0004930">
    <property type="term" value="F:G protein-coupled receptor activity"/>
    <property type="evidence" value="ECO:0007669"/>
    <property type="project" value="UniProtKB-KW"/>
</dbReference>
<feature type="domain" description="G-protein coupled receptors family 1 profile" evidence="11">
    <location>
        <begin position="41"/>
        <end position="287"/>
    </location>
</feature>
<evidence type="ECO:0000256" key="3">
    <source>
        <dbReference type="ARBA" id="ARBA00022725"/>
    </source>
</evidence>
<dbReference type="InterPro" id="IPR000276">
    <property type="entry name" value="GPCR_Rhodpsn"/>
</dbReference>
<keyword evidence="2 9" id="KW-0812">Transmembrane</keyword>
<keyword evidence="10" id="KW-1003">Cell membrane</keyword>
<feature type="transmembrane region" description="Helical" evidence="10">
    <location>
        <begin position="132"/>
        <end position="158"/>
    </location>
</feature>
<keyword evidence="12" id="KW-1185">Reference proteome</keyword>
<dbReference type="FunFam" id="1.20.1070.10:FF:000007">
    <property type="entry name" value="Olfactory receptor"/>
    <property type="match status" value="1"/>
</dbReference>
<dbReference type="PRINTS" id="PR00237">
    <property type="entry name" value="GPCRRHODOPSN"/>
</dbReference>
<dbReference type="KEGG" id="emc:129339621"/>
<dbReference type="GO" id="GO:0005886">
    <property type="term" value="C:plasma membrane"/>
    <property type="evidence" value="ECO:0007669"/>
    <property type="project" value="UniProtKB-SubCell"/>
</dbReference>
<evidence type="ECO:0000256" key="5">
    <source>
        <dbReference type="ARBA" id="ARBA00023040"/>
    </source>
</evidence>
<evidence type="ECO:0000313" key="13">
    <source>
        <dbReference type="RefSeq" id="XP_054850176.1"/>
    </source>
</evidence>
<keyword evidence="8 9" id="KW-0807">Transducer</keyword>
<evidence type="ECO:0000256" key="4">
    <source>
        <dbReference type="ARBA" id="ARBA00022989"/>
    </source>
</evidence>
<keyword evidence="4 10" id="KW-1133">Transmembrane helix</keyword>
<dbReference type="RefSeq" id="XP_054850176.1">
    <property type="nucleotide sequence ID" value="XM_054994201.1"/>
</dbReference>
<evidence type="ECO:0000256" key="1">
    <source>
        <dbReference type="ARBA" id="ARBA00004141"/>
    </source>
</evidence>
<keyword evidence="7 9" id="KW-0675">Receptor</keyword>
<feature type="transmembrane region" description="Helical" evidence="10">
    <location>
        <begin position="59"/>
        <end position="78"/>
    </location>
</feature>
<gene>
    <name evidence="13" type="primary">LOC129339621</name>
</gene>
<dbReference type="Proteomes" id="UP001190640">
    <property type="component" value="Chromosome 12"/>
</dbReference>
<name>A0AA97K766_EUBMA</name>
<dbReference type="InterPro" id="IPR050427">
    <property type="entry name" value="Olfactory_Receptors"/>
</dbReference>
<comment type="subcellular location">
    <subcellularLocation>
        <location evidence="10">Cell membrane</location>
        <topology evidence="10">Multi-pass membrane protein</topology>
    </subcellularLocation>
    <subcellularLocation>
        <location evidence="1">Membrane</location>
        <topology evidence="1">Multi-pass membrane protein</topology>
    </subcellularLocation>
</comment>